<dbReference type="EMBL" id="JAWQEG010004795">
    <property type="protein sequence ID" value="KAK3860193.1"/>
    <property type="molecule type" value="Genomic_DNA"/>
</dbReference>
<evidence type="ECO:0000313" key="3">
    <source>
        <dbReference type="Proteomes" id="UP001286313"/>
    </source>
</evidence>
<organism evidence="2 3">
    <name type="scientific">Petrolisthes cinctipes</name>
    <name type="common">Flat porcelain crab</name>
    <dbReference type="NCBI Taxonomy" id="88211"/>
    <lineage>
        <taxon>Eukaryota</taxon>
        <taxon>Metazoa</taxon>
        <taxon>Ecdysozoa</taxon>
        <taxon>Arthropoda</taxon>
        <taxon>Crustacea</taxon>
        <taxon>Multicrustacea</taxon>
        <taxon>Malacostraca</taxon>
        <taxon>Eumalacostraca</taxon>
        <taxon>Eucarida</taxon>
        <taxon>Decapoda</taxon>
        <taxon>Pleocyemata</taxon>
        <taxon>Anomura</taxon>
        <taxon>Galatheoidea</taxon>
        <taxon>Porcellanidae</taxon>
        <taxon>Petrolisthes</taxon>
    </lineage>
</organism>
<protein>
    <submittedName>
        <fullName evidence="2">Uncharacterized protein</fullName>
    </submittedName>
</protein>
<dbReference type="AlphaFoldDB" id="A0AAE1ERP4"/>
<keyword evidence="3" id="KW-1185">Reference proteome</keyword>
<accession>A0AAE1ERP4</accession>
<dbReference type="Proteomes" id="UP001286313">
    <property type="component" value="Unassembled WGS sequence"/>
</dbReference>
<proteinExistence type="predicted"/>
<comment type="caution">
    <text evidence="2">The sequence shown here is derived from an EMBL/GenBank/DDBJ whole genome shotgun (WGS) entry which is preliminary data.</text>
</comment>
<feature type="region of interest" description="Disordered" evidence="1">
    <location>
        <begin position="49"/>
        <end position="80"/>
    </location>
</feature>
<name>A0AAE1ERP4_PETCI</name>
<evidence type="ECO:0000256" key="1">
    <source>
        <dbReference type="SAM" id="MobiDB-lite"/>
    </source>
</evidence>
<evidence type="ECO:0000313" key="2">
    <source>
        <dbReference type="EMBL" id="KAK3860193.1"/>
    </source>
</evidence>
<sequence length="97" mass="10698">MRDHEVKLLGLVSFSVVLQDRNAGCQGVPDTENTGVAWCATGHVPRYGRQSAVTPHDPHPSNTVMLRDSNQKRTPPFRMSVRGIICRPSSETLIKTS</sequence>
<reference evidence="2" key="1">
    <citation type="submission" date="2023-10" db="EMBL/GenBank/DDBJ databases">
        <title>Genome assemblies of two species of porcelain crab, Petrolisthes cinctipes and Petrolisthes manimaculis (Anomura: Porcellanidae).</title>
        <authorList>
            <person name="Angst P."/>
        </authorList>
    </citation>
    <scope>NUCLEOTIDE SEQUENCE</scope>
    <source>
        <strain evidence="2">PB745_01</strain>
        <tissue evidence="2">Gill</tissue>
    </source>
</reference>
<gene>
    <name evidence="2" type="ORF">Pcinc_033744</name>
</gene>